<evidence type="ECO:0008006" key="3">
    <source>
        <dbReference type="Google" id="ProtNLM"/>
    </source>
</evidence>
<dbReference type="Proteomes" id="UP001160483">
    <property type="component" value="Unassembled WGS sequence"/>
</dbReference>
<dbReference type="InterPro" id="IPR046342">
    <property type="entry name" value="CBS_dom_sf"/>
</dbReference>
<evidence type="ECO:0000313" key="1">
    <source>
        <dbReference type="EMBL" id="CAH0481435.1"/>
    </source>
</evidence>
<sequence>MWDKKVMHPDEGHIVRGAMSYKNKVVSDSMIPVDKLFSLWDILFFHVSSFVLWRCSYVQYSIQHVLGLIYNQGYSRIPVWNKDLNDVRIVSGSTQNWVRC</sequence>
<protein>
    <recommendedName>
        <fullName evidence="3">CBS domain-containing protein</fullName>
    </recommendedName>
</protein>
<proteinExistence type="predicted"/>
<gene>
    <name evidence="1" type="ORF">PBS003_LOCUS8041</name>
</gene>
<dbReference type="EMBL" id="CAKKTJ010000328">
    <property type="protein sequence ID" value="CAH0481435.1"/>
    <property type="molecule type" value="Genomic_DNA"/>
</dbReference>
<dbReference type="AlphaFoldDB" id="A0AAU9L7M9"/>
<comment type="caution">
    <text evidence="1">The sequence shown here is derived from an EMBL/GenBank/DDBJ whole genome shotgun (WGS) entry which is preliminary data.</text>
</comment>
<accession>A0AAU9L7M9</accession>
<dbReference type="Gene3D" id="3.10.580.10">
    <property type="entry name" value="CBS-domain"/>
    <property type="match status" value="1"/>
</dbReference>
<organism evidence="1 2">
    <name type="scientific">Peronospora belbahrii</name>
    <dbReference type="NCBI Taxonomy" id="622444"/>
    <lineage>
        <taxon>Eukaryota</taxon>
        <taxon>Sar</taxon>
        <taxon>Stramenopiles</taxon>
        <taxon>Oomycota</taxon>
        <taxon>Peronosporomycetes</taxon>
        <taxon>Peronosporales</taxon>
        <taxon>Peronosporaceae</taxon>
        <taxon>Peronospora</taxon>
    </lineage>
</organism>
<name>A0AAU9L7M9_9STRA</name>
<evidence type="ECO:0000313" key="2">
    <source>
        <dbReference type="Proteomes" id="UP001160483"/>
    </source>
</evidence>
<reference evidence="1" key="1">
    <citation type="submission" date="2021-11" db="EMBL/GenBank/DDBJ databases">
        <authorList>
            <person name="Islam A."/>
            <person name="Islam S."/>
            <person name="Flora M.S."/>
            <person name="Rahman M."/>
            <person name="Ziaur R.M."/>
            <person name="Epstein J.H."/>
            <person name="Hassan M."/>
            <person name="Klassen M."/>
            <person name="Woodard K."/>
            <person name="Webb A."/>
            <person name="Webby R.J."/>
            <person name="El Zowalaty M.E."/>
        </authorList>
    </citation>
    <scope>NUCLEOTIDE SEQUENCE</scope>
    <source>
        <strain evidence="1">Pbs3</strain>
    </source>
</reference>